<evidence type="ECO:0000313" key="1">
    <source>
        <dbReference type="EMBL" id="GAH15558.1"/>
    </source>
</evidence>
<organism evidence="1">
    <name type="scientific">marine sediment metagenome</name>
    <dbReference type="NCBI Taxonomy" id="412755"/>
    <lineage>
        <taxon>unclassified sequences</taxon>
        <taxon>metagenomes</taxon>
        <taxon>ecological metagenomes</taxon>
    </lineage>
</organism>
<proteinExistence type="predicted"/>
<dbReference type="AlphaFoldDB" id="X1F453"/>
<sequence length="56" mass="6417">STGIIHVTDNTEKQAYLNFFYYKTGPYTWEKIANQEIMKNGVRKECQGQDSKADVG</sequence>
<reference evidence="1" key="1">
    <citation type="journal article" date="2014" name="Front. Microbiol.">
        <title>High frequency of phylogenetically diverse reductive dehalogenase-homologous genes in deep subseafloor sedimentary metagenomes.</title>
        <authorList>
            <person name="Kawai M."/>
            <person name="Futagami T."/>
            <person name="Toyoda A."/>
            <person name="Takaki Y."/>
            <person name="Nishi S."/>
            <person name="Hori S."/>
            <person name="Arai W."/>
            <person name="Tsubouchi T."/>
            <person name="Morono Y."/>
            <person name="Uchiyama I."/>
            <person name="Ito T."/>
            <person name="Fujiyama A."/>
            <person name="Inagaki F."/>
            <person name="Takami H."/>
        </authorList>
    </citation>
    <scope>NUCLEOTIDE SEQUENCE</scope>
    <source>
        <strain evidence="1">Expedition CK06-06</strain>
    </source>
</reference>
<comment type="caution">
    <text evidence="1">The sequence shown here is derived from an EMBL/GenBank/DDBJ whole genome shotgun (WGS) entry which is preliminary data.</text>
</comment>
<name>X1F453_9ZZZZ</name>
<protein>
    <submittedName>
        <fullName evidence="1">Uncharacterized protein</fullName>
    </submittedName>
</protein>
<dbReference type="EMBL" id="BART01038252">
    <property type="protein sequence ID" value="GAH15558.1"/>
    <property type="molecule type" value="Genomic_DNA"/>
</dbReference>
<feature type="non-terminal residue" evidence="1">
    <location>
        <position position="1"/>
    </location>
</feature>
<gene>
    <name evidence="1" type="ORF">S01H4_63551</name>
</gene>
<accession>X1F453</accession>